<comment type="subcellular location">
    <subcellularLocation>
        <location evidence="1">Membrane</location>
        <topology evidence="1">Multi-pass membrane protein</topology>
    </subcellularLocation>
</comment>
<dbReference type="AlphaFoldDB" id="A0A7S4JZS1"/>
<dbReference type="InterPro" id="IPR038050">
    <property type="entry name" value="Neuro_actylchol_rec"/>
</dbReference>
<dbReference type="Gene3D" id="1.20.58.390">
    <property type="entry name" value="Neurotransmitter-gated ion-channel transmembrane domain"/>
    <property type="match status" value="1"/>
</dbReference>
<evidence type="ECO:0000259" key="8">
    <source>
        <dbReference type="Pfam" id="PF02932"/>
    </source>
</evidence>
<feature type="region of interest" description="Disordered" evidence="5">
    <location>
        <begin position="498"/>
        <end position="518"/>
    </location>
</feature>
<dbReference type="SUPFAM" id="SSF63712">
    <property type="entry name" value="Nicotinic receptor ligand binding domain-like"/>
    <property type="match status" value="1"/>
</dbReference>
<dbReference type="Pfam" id="PF02931">
    <property type="entry name" value="Neur_chan_LBD"/>
    <property type="match status" value="1"/>
</dbReference>
<dbReference type="EMBL" id="HBKQ01052773">
    <property type="protein sequence ID" value="CAE2278640.1"/>
    <property type="molecule type" value="Transcribed_RNA"/>
</dbReference>
<dbReference type="InterPro" id="IPR006029">
    <property type="entry name" value="Neurotrans-gated_channel_TM"/>
</dbReference>
<keyword evidence="3 6" id="KW-1133">Transmembrane helix</keyword>
<dbReference type="InterPro" id="IPR036734">
    <property type="entry name" value="Neur_chan_lig-bd_sf"/>
</dbReference>
<keyword evidence="2 6" id="KW-0812">Transmembrane</keyword>
<organism evidence="9">
    <name type="scientific">Odontella aurita</name>
    <dbReference type="NCBI Taxonomy" id="265563"/>
    <lineage>
        <taxon>Eukaryota</taxon>
        <taxon>Sar</taxon>
        <taxon>Stramenopiles</taxon>
        <taxon>Ochrophyta</taxon>
        <taxon>Bacillariophyta</taxon>
        <taxon>Mediophyceae</taxon>
        <taxon>Biddulphiophycidae</taxon>
        <taxon>Eupodiscales</taxon>
        <taxon>Odontellaceae</taxon>
        <taxon>Odontella</taxon>
    </lineage>
</organism>
<evidence type="ECO:0000259" key="7">
    <source>
        <dbReference type="Pfam" id="PF02931"/>
    </source>
</evidence>
<evidence type="ECO:0000256" key="5">
    <source>
        <dbReference type="SAM" id="MobiDB-lite"/>
    </source>
</evidence>
<dbReference type="CDD" id="cd18989">
    <property type="entry name" value="LGIC_ECD_cation"/>
    <property type="match status" value="1"/>
</dbReference>
<dbReference type="GO" id="GO:0016020">
    <property type="term" value="C:membrane"/>
    <property type="evidence" value="ECO:0007669"/>
    <property type="project" value="UniProtKB-SubCell"/>
</dbReference>
<accession>A0A7S4JZS1</accession>
<reference evidence="9" key="1">
    <citation type="submission" date="2021-01" db="EMBL/GenBank/DDBJ databases">
        <authorList>
            <person name="Corre E."/>
            <person name="Pelletier E."/>
            <person name="Niang G."/>
            <person name="Scheremetjew M."/>
            <person name="Finn R."/>
            <person name="Kale V."/>
            <person name="Holt S."/>
            <person name="Cochrane G."/>
            <person name="Meng A."/>
            <person name="Brown T."/>
            <person name="Cohen L."/>
        </authorList>
    </citation>
    <scope>NUCLEOTIDE SEQUENCE</scope>
    <source>
        <strain evidence="9">Isolate 1302-5</strain>
    </source>
</reference>
<protein>
    <recommendedName>
        <fullName evidence="10">Neurotransmitter-gated ion-channel ligand-binding domain-containing protein</fullName>
    </recommendedName>
</protein>
<feature type="transmembrane region" description="Helical" evidence="6">
    <location>
        <begin position="387"/>
        <end position="406"/>
    </location>
</feature>
<gene>
    <name evidence="9" type="ORF">OAUR00152_LOCUS36309</name>
</gene>
<name>A0A7S4JZS1_9STRA</name>
<feature type="domain" description="Neurotransmitter-gated ion-channel transmembrane" evidence="8">
    <location>
        <begin position="393"/>
        <end position="632"/>
    </location>
</feature>
<proteinExistence type="predicted"/>
<keyword evidence="4 6" id="KW-0472">Membrane</keyword>
<dbReference type="InterPro" id="IPR006201">
    <property type="entry name" value="Neur_channel"/>
</dbReference>
<evidence type="ECO:0000256" key="1">
    <source>
        <dbReference type="ARBA" id="ARBA00004141"/>
    </source>
</evidence>
<feature type="transmembrane region" description="Helical" evidence="6">
    <location>
        <begin position="446"/>
        <end position="469"/>
    </location>
</feature>
<feature type="region of interest" description="Disordered" evidence="5">
    <location>
        <begin position="77"/>
        <end position="98"/>
    </location>
</feature>
<dbReference type="InterPro" id="IPR036719">
    <property type="entry name" value="Neuro-gated_channel_TM_sf"/>
</dbReference>
<feature type="domain" description="Neurotransmitter-gated ion-channel ligand-binding" evidence="7">
    <location>
        <begin position="181"/>
        <end position="350"/>
    </location>
</feature>
<dbReference type="CDD" id="cd19051">
    <property type="entry name" value="LGIC_TM_cation"/>
    <property type="match status" value="1"/>
</dbReference>
<dbReference type="GO" id="GO:0004888">
    <property type="term" value="F:transmembrane signaling receptor activity"/>
    <property type="evidence" value="ECO:0007669"/>
    <property type="project" value="InterPro"/>
</dbReference>
<sequence>MIRISAAACAAVFAFTATRARTSALPSRAANVGYPPEPPQSVGVRPSLSSPVVFDAPLVSGRWDTLAERIAAAAVPGKNDRSSAGMHQHSSRGRKGYRHARSDGIGEIVAHGAARHVERRFVASISESSRNEGKGGASQRLRANLLSDYDRRSYPWEEAWRIKAISSEEKVTADNRGTIRKGLKVEVGINFHRIFDVSLTHSSASFVVWFRQRWTDPRLAWDPADYSNITTLHFWVGEGSGPGGKTSEIWTPDIGVWNMETSLADSLTDTSVLVDYKGSVFWSRPGRINSVCKFRGLDAFPFDTLQCTVEIGSWAHSGLYIRSVLLNEGYSVGGSETAGEAFAEYKLEKIQVKEHVYPPFVGAPEDDWPVLLYDVTFRRSWKPYVRGYISLQIMLNLVSFACFWLPPQCGERMGLAIISMLAAVTSELVVSANLPNSSEVTWFARFSLTSLAFAAVTLFETAAVIYFYYCTYSDLIPLWMKWLLVKWPGWGVGHMPKGSTGNEMPETNASSDNAFHTKMPSMVGKAGSEPLCAMDEEESSDGNRKARLDNQRDINISEDKPSRSHAPGIIYTADQNILSRNGLRSSVIRRKLKRDASDCMNQVEAENNSKWQNVAMHIDDVSRVVVPLAYAIALAVLMGPNADAP</sequence>
<evidence type="ECO:0000256" key="3">
    <source>
        <dbReference type="ARBA" id="ARBA00022989"/>
    </source>
</evidence>
<feature type="compositionally biased region" description="Polar residues" evidence="5">
    <location>
        <begin position="499"/>
        <end position="514"/>
    </location>
</feature>
<evidence type="ECO:0000313" key="9">
    <source>
        <dbReference type="EMBL" id="CAE2278640.1"/>
    </source>
</evidence>
<dbReference type="InterPro" id="IPR006202">
    <property type="entry name" value="Neur_chan_lig-bd"/>
</dbReference>
<evidence type="ECO:0000256" key="4">
    <source>
        <dbReference type="ARBA" id="ARBA00023136"/>
    </source>
</evidence>
<feature type="region of interest" description="Disordered" evidence="5">
    <location>
        <begin position="535"/>
        <end position="566"/>
    </location>
</feature>
<feature type="transmembrane region" description="Helical" evidence="6">
    <location>
        <begin position="413"/>
        <end position="434"/>
    </location>
</feature>
<dbReference type="SUPFAM" id="SSF90112">
    <property type="entry name" value="Neurotransmitter-gated ion-channel transmembrane pore"/>
    <property type="match status" value="1"/>
</dbReference>
<evidence type="ECO:0000256" key="6">
    <source>
        <dbReference type="SAM" id="Phobius"/>
    </source>
</evidence>
<evidence type="ECO:0008006" key="10">
    <source>
        <dbReference type="Google" id="ProtNLM"/>
    </source>
</evidence>
<evidence type="ECO:0000256" key="2">
    <source>
        <dbReference type="ARBA" id="ARBA00022692"/>
    </source>
</evidence>
<feature type="compositionally biased region" description="Basic and acidic residues" evidence="5">
    <location>
        <begin position="541"/>
        <end position="562"/>
    </location>
</feature>
<dbReference type="Gene3D" id="2.70.170.10">
    <property type="entry name" value="Neurotransmitter-gated ion-channel ligand-binding domain"/>
    <property type="match status" value="1"/>
</dbReference>
<dbReference type="GO" id="GO:0005230">
    <property type="term" value="F:extracellular ligand-gated monoatomic ion channel activity"/>
    <property type="evidence" value="ECO:0007669"/>
    <property type="project" value="InterPro"/>
</dbReference>
<feature type="compositionally biased region" description="Basic residues" evidence="5">
    <location>
        <begin position="89"/>
        <end position="98"/>
    </location>
</feature>
<dbReference type="PANTHER" id="PTHR18945">
    <property type="entry name" value="NEUROTRANSMITTER GATED ION CHANNEL"/>
    <property type="match status" value="1"/>
</dbReference>
<dbReference type="Pfam" id="PF02932">
    <property type="entry name" value="Neur_chan_memb"/>
    <property type="match status" value="1"/>
</dbReference>